<proteinExistence type="predicted"/>
<feature type="region of interest" description="Disordered" evidence="1">
    <location>
        <begin position="1"/>
        <end position="50"/>
    </location>
</feature>
<name>A0ABR8CXK1_9NOST</name>
<feature type="compositionally biased region" description="Basic residues" evidence="1">
    <location>
        <begin position="1"/>
        <end position="12"/>
    </location>
</feature>
<evidence type="ECO:0000256" key="1">
    <source>
        <dbReference type="SAM" id="MobiDB-lite"/>
    </source>
</evidence>
<protein>
    <submittedName>
        <fullName evidence="2">Uncharacterized protein</fullName>
    </submittedName>
</protein>
<reference evidence="2 3" key="1">
    <citation type="journal article" date="2020" name="ISME J.">
        <title>Comparative genomics reveals insights into cyanobacterial evolution and habitat adaptation.</title>
        <authorList>
            <person name="Chen M.Y."/>
            <person name="Teng W.K."/>
            <person name="Zhao L."/>
            <person name="Hu C.X."/>
            <person name="Zhou Y.K."/>
            <person name="Han B.P."/>
            <person name="Song L.R."/>
            <person name="Shu W.S."/>
        </authorList>
    </citation>
    <scope>NUCLEOTIDE SEQUENCE [LARGE SCALE GENOMIC DNA]</scope>
    <source>
        <strain evidence="2 3">FACHB-119</strain>
    </source>
</reference>
<keyword evidence="3" id="KW-1185">Reference proteome</keyword>
<sequence>MSHAKAQKRKEKNAKNDFCKRSNGVGDRSTSGHGYYREAGSDWGEVKSRK</sequence>
<dbReference type="Proteomes" id="UP000661112">
    <property type="component" value="Unassembled WGS sequence"/>
</dbReference>
<feature type="compositionally biased region" description="Basic and acidic residues" evidence="1">
    <location>
        <begin position="35"/>
        <end position="50"/>
    </location>
</feature>
<comment type="caution">
    <text evidence="2">The sequence shown here is derived from an EMBL/GenBank/DDBJ whole genome shotgun (WGS) entry which is preliminary data.</text>
</comment>
<evidence type="ECO:0000313" key="2">
    <source>
        <dbReference type="EMBL" id="MBD2499396.1"/>
    </source>
</evidence>
<evidence type="ECO:0000313" key="3">
    <source>
        <dbReference type="Proteomes" id="UP000661112"/>
    </source>
</evidence>
<dbReference type="EMBL" id="JACJSG010000002">
    <property type="protein sequence ID" value="MBD2499396.1"/>
    <property type="molecule type" value="Genomic_DNA"/>
</dbReference>
<gene>
    <name evidence="2" type="ORF">H6G83_01980</name>
</gene>
<accession>A0ABR8CXK1</accession>
<dbReference type="RefSeq" id="WP_190466156.1">
    <property type="nucleotide sequence ID" value="NZ_JACJSG010000002.1"/>
</dbReference>
<organism evidence="2 3">
    <name type="scientific">Anabaena azotica FACHB-119</name>
    <dbReference type="NCBI Taxonomy" id="947527"/>
    <lineage>
        <taxon>Bacteria</taxon>
        <taxon>Bacillati</taxon>
        <taxon>Cyanobacteriota</taxon>
        <taxon>Cyanophyceae</taxon>
        <taxon>Nostocales</taxon>
        <taxon>Nostocaceae</taxon>
        <taxon>Anabaena</taxon>
        <taxon>Anabaena azotica</taxon>
    </lineage>
</organism>